<evidence type="ECO:0000256" key="1">
    <source>
        <dbReference type="ARBA" id="ARBA00004141"/>
    </source>
</evidence>
<dbReference type="GO" id="GO:0016020">
    <property type="term" value="C:membrane"/>
    <property type="evidence" value="ECO:0007669"/>
    <property type="project" value="UniProtKB-SubCell"/>
</dbReference>
<dbReference type="EMBL" id="JANTQA010000060">
    <property type="protein sequence ID" value="KAJ3428084.1"/>
    <property type="molecule type" value="Genomic_DNA"/>
</dbReference>
<evidence type="ECO:0000313" key="11">
    <source>
        <dbReference type="Proteomes" id="UP001146793"/>
    </source>
</evidence>
<dbReference type="PANTHER" id="PTHR23294:SF0">
    <property type="entry name" value="UNC93-LIKE PROTEIN MFSD11"/>
    <property type="match status" value="1"/>
</dbReference>
<keyword evidence="2 9" id="KW-0812">Transmembrane</keyword>
<keyword evidence="4 9" id="KW-0472">Membrane</keyword>
<organism evidence="10 11">
    <name type="scientific">Anaeramoeba flamelloides</name>
    <dbReference type="NCBI Taxonomy" id="1746091"/>
    <lineage>
        <taxon>Eukaryota</taxon>
        <taxon>Metamonada</taxon>
        <taxon>Anaeramoebidae</taxon>
        <taxon>Anaeramoeba</taxon>
    </lineage>
</organism>
<evidence type="ECO:0000313" key="10">
    <source>
        <dbReference type="EMBL" id="KAJ3428084.1"/>
    </source>
</evidence>
<evidence type="ECO:0000256" key="5">
    <source>
        <dbReference type="ARBA" id="ARBA00023180"/>
    </source>
</evidence>
<feature type="transmembrane region" description="Helical" evidence="9">
    <location>
        <begin position="430"/>
        <end position="453"/>
    </location>
</feature>
<name>A0AAV7YF82_9EUKA</name>
<evidence type="ECO:0000256" key="2">
    <source>
        <dbReference type="ARBA" id="ARBA00022692"/>
    </source>
</evidence>
<feature type="compositionally biased region" description="Polar residues" evidence="8">
    <location>
        <begin position="214"/>
        <end position="256"/>
    </location>
</feature>
<dbReference type="Gene3D" id="1.20.1250.20">
    <property type="entry name" value="MFS general substrate transporter like domains"/>
    <property type="match status" value="2"/>
</dbReference>
<gene>
    <name evidence="10" type="ORF">M0812_25716</name>
</gene>
<feature type="transmembrane region" description="Helical" evidence="9">
    <location>
        <begin position="155"/>
        <end position="178"/>
    </location>
</feature>
<feature type="transmembrane region" description="Helical" evidence="9">
    <location>
        <begin position="36"/>
        <end position="53"/>
    </location>
</feature>
<dbReference type="InterPro" id="IPR010291">
    <property type="entry name" value="Ion_channel_UNC-93"/>
</dbReference>
<dbReference type="SUPFAM" id="SSF103473">
    <property type="entry name" value="MFS general substrate transporter"/>
    <property type="match status" value="1"/>
</dbReference>
<proteinExistence type="predicted"/>
<evidence type="ECO:0000256" key="8">
    <source>
        <dbReference type="SAM" id="MobiDB-lite"/>
    </source>
</evidence>
<protein>
    <recommendedName>
        <fullName evidence="6">UNC93-like protein MFSD11</fullName>
    </recommendedName>
    <alternativeName>
        <fullName evidence="7">Major facilitator superfamily domain-containing protein 11</fullName>
    </alternativeName>
</protein>
<dbReference type="InterPro" id="IPR051617">
    <property type="entry name" value="UNC-93-like_regulator"/>
</dbReference>
<sequence>MSTKVNDEERKPLVPTTPPKTTIKFCGYCNYSMRNIILSGFGFFLVYCGYYPVQSLVTKIHGQKGFYALGTLYYVYAVSLLFSAAIVRKMGPRASQIFGYLCYLPFMLSNISVELWYYLISAGLLGFGASLVWTGNGTYLIQLSTKENIGTHTGIFYTMYLAGNLVGNAVTSFLLNTVDTSNGLLFFVLTCFALAGCLELLLLGRSDRRLKSQTSEAINGNGANEKSESESNQGSDSIEASPSSNNSIHSPKQQEQFLGGDPKKVNELKSVLLEIKKTFVVLQNVQALLCSPLNMIMGISVGIVFGFLPPMMEKKKIPIVMLVFGLTDSIGCFLNGKLIDKFGIFATALLSIFFEICSSIICFFVSSKNENLFFVIFALFGFGDSGINTLIYPLSYQLFENNVQESLSVFKFIRSLSCASAFLYSNHLSLPANLAILLSLLVLAIICISLLNFKSQKIGKNDKKTNK</sequence>
<feature type="transmembrane region" description="Helical" evidence="9">
    <location>
        <begin position="184"/>
        <end position="203"/>
    </location>
</feature>
<feature type="transmembrane region" description="Helical" evidence="9">
    <location>
        <begin position="342"/>
        <end position="366"/>
    </location>
</feature>
<keyword evidence="5" id="KW-0325">Glycoprotein</keyword>
<feature type="transmembrane region" description="Helical" evidence="9">
    <location>
        <begin position="285"/>
        <end position="305"/>
    </location>
</feature>
<evidence type="ECO:0000256" key="3">
    <source>
        <dbReference type="ARBA" id="ARBA00022989"/>
    </source>
</evidence>
<evidence type="ECO:0000256" key="4">
    <source>
        <dbReference type="ARBA" id="ARBA00023136"/>
    </source>
</evidence>
<evidence type="ECO:0000256" key="9">
    <source>
        <dbReference type="SAM" id="Phobius"/>
    </source>
</evidence>
<dbReference type="Proteomes" id="UP001146793">
    <property type="component" value="Unassembled WGS sequence"/>
</dbReference>
<feature type="transmembrane region" description="Helical" evidence="9">
    <location>
        <begin position="98"/>
        <end position="118"/>
    </location>
</feature>
<dbReference type="PANTHER" id="PTHR23294">
    <property type="entry name" value="ET TRANSLATION PRODUCT-RELATED"/>
    <property type="match status" value="1"/>
</dbReference>
<accession>A0AAV7YF82</accession>
<reference evidence="10" key="1">
    <citation type="submission" date="2022-08" db="EMBL/GenBank/DDBJ databases">
        <title>Novel sulphate-reducing endosymbionts in the free-living metamonad Anaeramoeba.</title>
        <authorList>
            <person name="Jerlstrom-Hultqvist J."/>
            <person name="Cepicka I."/>
            <person name="Gallot-Lavallee L."/>
            <person name="Salas-Leiva D."/>
            <person name="Curtis B.A."/>
            <person name="Zahonova K."/>
            <person name="Pipaliya S."/>
            <person name="Dacks J."/>
            <person name="Roger A.J."/>
        </authorList>
    </citation>
    <scope>NUCLEOTIDE SEQUENCE</scope>
    <source>
        <strain evidence="10">Busselton2</strain>
    </source>
</reference>
<comment type="caution">
    <text evidence="10">The sequence shown here is derived from an EMBL/GenBank/DDBJ whole genome shotgun (WGS) entry which is preliminary data.</text>
</comment>
<keyword evidence="3 9" id="KW-1133">Transmembrane helix</keyword>
<evidence type="ECO:0000256" key="7">
    <source>
        <dbReference type="ARBA" id="ARBA00041910"/>
    </source>
</evidence>
<feature type="transmembrane region" description="Helical" evidence="9">
    <location>
        <begin position="372"/>
        <end position="394"/>
    </location>
</feature>
<dbReference type="InterPro" id="IPR036259">
    <property type="entry name" value="MFS_trans_sf"/>
</dbReference>
<evidence type="ECO:0000256" key="6">
    <source>
        <dbReference type="ARBA" id="ARBA00040302"/>
    </source>
</evidence>
<feature type="transmembrane region" description="Helical" evidence="9">
    <location>
        <begin position="65"/>
        <end position="86"/>
    </location>
</feature>
<feature type="region of interest" description="Disordered" evidence="8">
    <location>
        <begin position="214"/>
        <end position="260"/>
    </location>
</feature>
<comment type="subcellular location">
    <subcellularLocation>
        <location evidence="1">Membrane</location>
        <topology evidence="1">Multi-pass membrane protein</topology>
    </subcellularLocation>
</comment>
<dbReference type="AlphaFoldDB" id="A0AAV7YF82"/>
<feature type="transmembrane region" description="Helical" evidence="9">
    <location>
        <begin position="124"/>
        <end position="143"/>
    </location>
</feature>
<dbReference type="Pfam" id="PF05978">
    <property type="entry name" value="UNC-93"/>
    <property type="match status" value="1"/>
</dbReference>